<name>A0A0K2TRM0_LEPSM</name>
<accession>A0A0K2TRM0</accession>
<evidence type="ECO:0000313" key="1">
    <source>
        <dbReference type="EMBL" id="CDW28440.1"/>
    </source>
</evidence>
<dbReference type="EMBL" id="HACA01011079">
    <property type="protein sequence ID" value="CDW28440.1"/>
    <property type="molecule type" value="Transcribed_RNA"/>
</dbReference>
<sequence length="13" mass="1608">MMFSVFKFLESNK</sequence>
<organism evidence="1">
    <name type="scientific">Lepeophtheirus salmonis</name>
    <name type="common">Salmon louse</name>
    <name type="synonym">Caligus salmonis</name>
    <dbReference type="NCBI Taxonomy" id="72036"/>
    <lineage>
        <taxon>Eukaryota</taxon>
        <taxon>Metazoa</taxon>
        <taxon>Ecdysozoa</taxon>
        <taxon>Arthropoda</taxon>
        <taxon>Crustacea</taxon>
        <taxon>Multicrustacea</taxon>
        <taxon>Hexanauplia</taxon>
        <taxon>Copepoda</taxon>
        <taxon>Siphonostomatoida</taxon>
        <taxon>Caligidae</taxon>
        <taxon>Lepeophtheirus</taxon>
    </lineage>
</organism>
<reference evidence="1" key="1">
    <citation type="submission" date="2014-05" db="EMBL/GenBank/DDBJ databases">
        <authorList>
            <person name="Chronopoulou M."/>
        </authorList>
    </citation>
    <scope>NUCLEOTIDE SEQUENCE</scope>
    <source>
        <tissue evidence="1">Whole organism</tissue>
    </source>
</reference>
<protein>
    <submittedName>
        <fullName evidence="1">Uncharacterized protein</fullName>
    </submittedName>
</protein>
<proteinExistence type="predicted"/>